<name>A0A5J6GUA4_STRKN</name>
<dbReference type="OrthoDB" id="3865055at2"/>
<reference evidence="1 2" key="1">
    <citation type="submission" date="2017-09" db="EMBL/GenBank/DDBJ databases">
        <authorList>
            <person name="Lee N."/>
            <person name="Cho B.-K."/>
        </authorList>
    </citation>
    <scope>NUCLEOTIDE SEQUENCE [LARGE SCALE GENOMIC DNA]</scope>
    <source>
        <strain evidence="1 2">ATCC 12853</strain>
    </source>
</reference>
<proteinExistence type="predicted"/>
<dbReference type="KEGG" id="ska:CP970_43730"/>
<dbReference type="AlphaFoldDB" id="A0A5J6GUA4"/>
<protein>
    <submittedName>
        <fullName evidence="1">Uncharacterized protein</fullName>
    </submittedName>
</protein>
<sequence length="189" mass="20481">MAWVVRNVADAGWSATDVRAWLHLRGGSTQVRRPSGLLAVLLSGAETTLDTPAKRTYAADRWHAAQEAARLHRIESVRRDREQRDGDWRPPVSTAVQRLVADAFAAVTPQHGIGEDLPEVAGPQDLTAEELQVMRNAARGSFMSGDTGLVMCALEAFGRPTAEALYGPDLVERAIKLADGSSLMVLGRQ</sequence>
<evidence type="ECO:0000313" key="1">
    <source>
        <dbReference type="EMBL" id="QEU97944.1"/>
    </source>
</evidence>
<organism evidence="1 2">
    <name type="scientific">Streptomyces kanamyceticus</name>
    <dbReference type="NCBI Taxonomy" id="1967"/>
    <lineage>
        <taxon>Bacteria</taxon>
        <taxon>Bacillati</taxon>
        <taxon>Actinomycetota</taxon>
        <taxon>Actinomycetes</taxon>
        <taxon>Kitasatosporales</taxon>
        <taxon>Streptomycetaceae</taxon>
        <taxon>Streptomyces</taxon>
    </lineage>
</organism>
<dbReference type="EMBL" id="CP023699">
    <property type="protein sequence ID" value="QEU97944.1"/>
    <property type="molecule type" value="Genomic_DNA"/>
</dbReference>
<dbReference type="Proteomes" id="UP000325529">
    <property type="component" value="Chromosome"/>
</dbReference>
<evidence type="ECO:0000313" key="2">
    <source>
        <dbReference type="Proteomes" id="UP000325529"/>
    </source>
</evidence>
<accession>A0A5J6GUA4</accession>
<gene>
    <name evidence="1" type="ORF">CP970_43730</name>
</gene>
<keyword evidence="2" id="KW-1185">Reference proteome</keyword>